<comment type="caution">
    <text evidence="1">The sequence shown here is derived from an EMBL/GenBank/DDBJ whole genome shotgun (WGS) entry which is preliminary data.</text>
</comment>
<dbReference type="SUPFAM" id="SSF53795">
    <property type="entry name" value="PEP carboxykinase-like"/>
    <property type="match status" value="1"/>
</dbReference>
<evidence type="ECO:0000313" key="2">
    <source>
        <dbReference type="Proteomes" id="UP001161691"/>
    </source>
</evidence>
<protein>
    <submittedName>
        <fullName evidence="1">Aldolase</fullName>
    </submittedName>
</protein>
<sequence>MKNEIAPTMYYAFGLHISSEIRLPELLETTGGACEADVEIKLGDLSADWRAADVEDDFYAFENGRFLFYVPEVAVYSIRDGRQVIVSPLAGIEEERIRLYLLGTCMGSILMQRRILPLHGSAIVVDGRAYAFIGESGAGKSTLAAAFRSRGYRLLTDDVIAIASGGEDGRTPVVVPAYPQQKLWQESIEQLGLQSDRYRHLYLSKYAIPVTSAFSVDAVPLAGVFELTRTDKDEVTLSRCQALERLALLRIHTYRPFLISRLAGDQWHFSTVTGMASRIDLYRLQRPAAGFSAHALADAVLRAVLGGEKVMQA</sequence>
<gene>
    <name evidence="1" type="ORF">KB449_29155</name>
</gene>
<keyword evidence="2" id="KW-1185">Reference proteome</keyword>
<reference evidence="1" key="1">
    <citation type="submission" date="2023-04" db="EMBL/GenBank/DDBJ databases">
        <title>Comparative genomic analysis of Cohnella hashimotonis sp. nov., isolated from the International Space Station.</title>
        <authorList>
            <person name="Venkateswaran K."/>
            <person name="Simpson A."/>
        </authorList>
    </citation>
    <scope>NUCLEOTIDE SEQUENCE</scope>
    <source>
        <strain evidence="1">F6_2S_P_1</strain>
    </source>
</reference>
<proteinExistence type="predicted"/>
<dbReference type="Gene3D" id="3.40.50.300">
    <property type="entry name" value="P-loop containing nucleotide triphosphate hydrolases"/>
    <property type="match status" value="1"/>
</dbReference>
<dbReference type="InterPro" id="IPR027417">
    <property type="entry name" value="P-loop_NTPase"/>
</dbReference>
<dbReference type="Proteomes" id="UP001161691">
    <property type="component" value="Unassembled WGS sequence"/>
</dbReference>
<evidence type="ECO:0000313" key="1">
    <source>
        <dbReference type="EMBL" id="MDI4649042.1"/>
    </source>
</evidence>
<name>A0ABT6TQB5_9BACL</name>
<accession>A0ABT6TQB5</accession>
<organism evidence="1 2">
    <name type="scientific">Cohnella hashimotonis</name>
    <dbReference type="NCBI Taxonomy" id="2826895"/>
    <lineage>
        <taxon>Bacteria</taxon>
        <taxon>Bacillati</taxon>
        <taxon>Bacillota</taxon>
        <taxon>Bacilli</taxon>
        <taxon>Bacillales</taxon>
        <taxon>Paenibacillaceae</taxon>
        <taxon>Cohnella</taxon>
    </lineage>
</organism>
<dbReference type="EMBL" id="JAGRPV010000001">
    <property type="protein sequence ID" value="MDI4649042.1"/>
    <property type="molecule type" value="Genomic_DNA"/>
</dbReference>
<dbReference type="RefSeq" id="WP_282911708.1">
    <property type="nucleotide sequence ID" value="NZ_JAGRPV010000001.1"/>
</dbReference>